<protein>
    <submittedName>
        <fullName evidence="1">Uncharacterized protein</fullName>
    </submittedName>
</protein>
<keyword evidence="2" id="KW-1185">Reference proteome</keyword>
<dbReference type="EMBL" id="UYIG01000001">
    <property type="protein sequence ID" value="VDG26791.1"/>
    <property type="molecule type" value="Genomic_DNA"/>
</dbReference>
<dbReference type="Proteomes" id="UP000289996">
    <property type="component" value="Unassembled WGS sequence"/>
</dbReference>
<sequence>MGKHTKKTYFALDSSRSNGVTSKYAFPYFNTLARLYEGNL</sequence>
<evidence type="ECO:0000313" key="1">
    <source>
        <dbReference type="EMBL" id="VDG26791.1"/>
    </source>
</evidence>
<accession>A0A660DUB4</accession>
<gene>
    <name evidence="1" type="ORF">MUDAN_MDHGFNIF_00193</name>
</gene>
<reference evidence="1 2" key="1">
    <citation type="submission" date="2018-11" db="EMBL/GenBank/DDBJ databases">
        <authorList>
            <person name="Wuyts S."/>
        </authorList>
    </citation>
    <scope>NUCLEOTIDE SEQUENCE [LARGE SCALE GENOMIC DNA]</scope>
    <source>
        <strain evidence="1">Lactobacillus mudanjiangensis AMBF249</strain>
    </source>
</reference>
<dbReference type="AlphaFoldDB" id="A0A660DUB4"/>
<name>A0A660DUB4_9LACO</name>
<organism evidence="1 2">
    <name type="scientific">Lactiplantibacillus mudanjiangensis</name>
    <dbReference type="NCBI Taxonomy" id="1296538"/>
    <lineage>
        <taxon>Bacteria</taxon>
        <taxon>Bacillati</taxon>
        <taxon>Bacillota</taxon>
        <taxon>Bacilli</taxon>
        <taxon>Lactobacillales</taxon>
        <taxon>Lactobacillaceae</taxon>
        <taxon>Lactiplantibacillus</taxon>
    </lineage>
</organism>
<proteinExistence type="predicted"/>
<evidence type="ECO:0000313" key="2">
    <source>
        <dbReference type="Proteomes" id="UP000289996"/>
    </source>
</evidence>